<accession>A0A8J6XMC6</accession>
<evidence type="ECO:0000313" key="2">
    <source>
        <dbReference type="EMBL" id="MBD2777578.1"/>
    </source>
</evidence>
<organism evidence="2 3">
    <name type="scientific">Iningainema tapete BLCC-T55</name>
    <dbReference type="NCBI Taxonomy" id="2748662"/>
    <lineage>
        <taxon>Bacteria</taxon>
        <taxon>Bacillati</taxon>
        <taxon>Cyanobacteriota</taxon>
        <taxon>Cyanophyceae</taxon>
        <taxon>Nostocales</taxon>
        <taxon>Scytonemataceae</taxon>
        <taxon>Iningainema tapete</taxon>
    </lineage>
</organism>
<reference evidence="2" key="1">
    <citation type="submission" date="2020-09" db="EMBL/GenBank/DDBJ databases">
        <title>Iningainema tapete sp. nov. (Scytonemataceae, Cyanobacteria) from greenhouses in central Florida (USA) produces two types of nodularin with biosynthetic potential for microcystin-LR and anabaenopeptins.</title>
        <authorList>
            <person name="Berthold D.E."/>
            <person name="Lefler F.W."/>
            <person name="Huang I.-S."/>
            <person name="Abdulla H."/>
            <person name="Zimba P.V."/>
            <person name="Laughinghouse H.D. IV."/>
        </authorList>
    </citation>
    <scope>NUCLEOTIDE SEQUENCE</scope>
    <source>
        <strain evidence="2">BLCCT55</strain>
    </source>
</reference>
<dbReference type="GO" id="GO:0009236">
    <property type="term" value="P:cobalamin biosynthetic process"/>
    <property type="evidence" value="ECO:0007669"/>
    <property type="project" value="InterPro"/>
</dbReference>
<name>A0A8J6XMC6_9CYAN</name>
<dbReference type="PANTHER" id="PTHR37477">
    <property type="entry name" value="COBALT-PRECORRIN-5A HYDROLASE"/>
    <property type="match status" value="1"/>
</dbReference>
<dbReference type="Gene3D" id="3.30.420.180">
    <property type="entry name" value="CobE/GbiG C-terminal domain"/>
    <property type="match status" value="1"/>
</dbReference>
<dbReference type="Pfam" id="PF01890">
    <property type="entry name" value="CbiG_C"/>
    <property type="match status" value="1"/>
</dbReference>
<feature type="domain" description="CobE/GbiG C-terminal" evidence="1">
    <location>
        <begin position="8"/>
        <end position="143"/>
    </location>
</feature>
<dbReference type="PANTHER" id="PTHR37477:SF1">
    <property type="entry name" value="COBALT-PRECORRIN-5A HYDROLASE"/>
    <property type="match status" value="1"/>
</dbReference>
<dbReference type="InterPro" id="IPR052553">
    <property type="entry name" value="CbiG_hydrolase"/>
</dbReference>
<dbReference type="SUPFAM" id="SSF159664">
    <property type="entry name" value="CobE/GbiG C-terminal domain-like"/>
    <property type="match status" value="1"/>
</dbReference>
<keyword evidence="3" id="KW-1185">Reference proteome</keyword>
<proteinExistence type="predicted"/>
<dbReference type="RefSeq" id="WP_190836634.1">
    <property type="nucleotide sequence ID" value="NZ_CAWPPI010000110.1"/>
</dbReference>
<sequence>MSAISPQLWVGIGCVRGTSQQIIEMAIGQVFRDNQLLGSAIAGFATIDTKRNEVGLVQFCQSRNLPLKFFSADVLCTVSVPNPNLVVGESVGTPSVAEAAALCAVSFRNPVSQRNRVSVEVRLLVPKQVFRFSAQGMVTVAVAQSLFNCSEEIVNYARNN</sequence>
<dbReference type="Proteomes" id="UP000629098">
    <property type="component" value="Unassembled WGS sequence"/>
</dbReference>
<dbReference type="EMBL" id="JACXAE010000110">
    <property type="protein sequence ID" value="MBD2777578.1"/>
    <property type="molecule type" value="Genomic_DNA"/>
</dbReference>
<protein>
    <submittedName>
        <fullName evidence="2">Cobalamin biosynthesis protein</fullName>
    </submittedName>
</protein>
<dbReference type="InterPro" id="IPR002750">
    <property type="entry name" value="CobE/GbiG_C"/>
</dbReference>
<evidence type="ECO:0000313" key="3">
    <source>
        <dbReference type="Proteomes" id="UP000629098"/>
    </source>
</evidence>
<dbReference type="InterPro" id="IPR036518">
    <property type="entry name" value="CobE/GbiG_C_sf"/>
</dbReference>
<gene>
    <name evidence="2" type="ORF">ICL16_37430</name>
</gene>
<dbReference type="AlphaFoldDB" id="A0A8J6XMC6"/>
<comment type="caution">
    <text evidence="2">The sequence shown here is derived from an EMBL/GenBank/DDBJ whole genome shotgun (WGS) entry which is preliminary data.</text>
</comment>
<evidence type="ECO:0000259" key="1">
    <source>
        <dbReference type="Pfam" id="PF01890"/>
    </source>
</evidence>